<evidence type="ECO:0000256" key="1">
    <source>
        <dbReference type="SAM" id="MobiDB-lite"/>
    </source>
</evidence>
<reference evidence="3" key="1">
    <citation type="submission" date="2021-01" db="UniProtKB">
        <authorList>
            <consortium name="EnsemblMetazoa"/>
        </authorList>
    </citation>
    <scope>IDENTIFICATION</scope>
</reference>
<dbReference type="RefSeq" id="XP_066920726.1">
    <property type="nucleotide sequence ID" value="XM_067064625.1"/>
</dbReference>
<dbReference type="GeneID" id="136807994"/>
<keyword evidence="4" id="KW-1185">Reference proteome</keyword>
<dbReference type="Proteomes" id="UP000594262">
    <property type="component" value="Unplaced"/>
</dbReference>
<sequence length="326" mass="38742">MKVKYLVLLCCLFGLTRTAPAKKEDKLPVRLYGESGREMNEKKEAMRSGKDSVAEKEEGKLKAKKDADEDVHNFLKSQSLPFMFQKKDEIPFHFKKNTLPFLHMKKESIPFHFRRENIPFHFRRENIPFHFRREALPFAFSRSLEEEEIPFHFKKKEFPSFHIGKKEFPVFHFGKKDEIPLFHSKKTVLYPEVDENEVLQMLNSLSDAQSPYHRIFQRREANPLYANIGRYGRRSIPRLNRYGKRAVFLSDVMDERKPIPLQQAFNLRLPLYQKRDGALPLPYAFDKKRESTQLFGRDYLKLGKTKNSMNKIVELQFTPFSRRYGK</sequence>
<feature type="signal peptide" evidence="2">
    <location>
        <begin position="1"/>
        <end position="18"/>
    </location>
</feature>
<proteinExistence type="predicted"/>
<keyword evidence="2" id="KW-0732">Signal</keyword>
<protein>
    <submittedName>
        <fullName evidence="3">Uncharacterized protein</fullName>
    </submittedName>
</protein>
<name>A0A7M5WRE6_9CNID</name>
<accession>A0A7M5WRE6</accession>
<dbReference type="EnsemblMetazoa" id="CLYHEMT005679.2">
    <property type="protein sequence ID" value="CLYHEMP005679.2"/>
    <property type="gene ID" value="CLYHEMG005679"/>
</dbReference>
<organism evidence="3 4">
    <name type="scientific">Clytia hemisphaerica</name>
    <dbReference type="NCBI Taxonomy" id="252671"/>
    <lineage>
        <taxon>Eukaryota</taxon>
        <taxon>Metazoa</taxon>
        <taxon>Cnidaria</taxon>
        <taxon>Hydrozoa</taxon>
        <taxon>Hydroidolina</taxon>
        <taxon>Leptothecata</taxon>
        <taxon>Obeliida</taxon>
        <taxon>Clytiidae</taxon>
        <taxon>Clytia</taxon>
    </lineage>
</organism>
<dbReference type="AlphaFoldDB" id="A0A7M5WRE6"/>
<evidence type="ECO:0000313" key="3">
    <source>
        <dbReference type="EnsemblMetazoa" id="CLYHEMP005679.2"/>
    </source>
</evidence>
<evidence type="ECO:0000313" key="4">
    <source>
        <dbReference type="Proteomes" id="UP000594262"/>
    </source>
</evidence>
<evidence type="ECO:0000256" key="2">
    <source>
        <dbReference type="SAM" id="SignalP"/>
    </source>
</evidence>
<feature type="region of interest" description="Disordered" evidence="1">
    <location>
        <begin position="38"/>
        <end position="60"/>
    </location>
</feature>
<feature type="chain" id="PRO_5029910234" evidence="2">
    <location>
        <begin position="19"/>
        <end position="326"/>
    </location>
</feature>